<dbReference type="AlphaFoldDB" id="A0A7W3U139"/>
<name>A0A7W3U139_9GAMM</name>
<dbReference type="EMBL" id="JACHTE010000001">
    <property type="protein sequence ID" value="MBB1087021.1"/>
    <property type="molecule type" value="Genomic_DNA"/>
</dbReference>
<gene>
    <name evidence="3" type="ORF">H4F99_00805</name>
</gene>
<reference evidence="3 4" key="1">
    <citation type="submission" date="2020-07" db="EMBL/GenBank/DDBJ databases">
        <authorList>
            <person name="Xu S."/>
            <person name="Li A."/>
        </authorList>
    </citation>
    <scope>NUCLEOTIDE SEQUENCE [LARGE SCALE GENOMIC DNA]</scope>
    <source>
        <strain evidence="3 4">SG-8</strain>
    </source>
</reference>
<dbReference type="InterPro" id="IPR050237">
    <property type="entry name" value="ATP-dep_AMP-bd_enzyme"/>
</dbReference>
<dbReference type="InterPro" id="IPR000873">
    <property type="entry name" value="AMP-dep_synth/lig_dom"/>
</dbReference>
<dbReference type="InterPro" id="IPR045851">
    <property type="entry name" value="AMP-bd_C_sf"/>
</dbReference>
<evidence type="ECO:0000259" key="2">
    <source>
        <dbReference type="Pfam" id="PF13193"/>
    </source>
</evidence>
<dbReference type="PANTHER" id="PTHR43767">
    <property type="entry name" value="LONG-CHAIN-FATTY-ACID--COA LIGASE"/>
    <property type="match status" value="1"/>
</dbReference>
<evidence type="ECO:0000313" key="4">
    <source>
        <dbReference type="Proteomes" id="UP000552587"/>
    </source>
</evidence>
<dbReference type="GO" id="GO:0016878">
    <property type="term" value="F:acid-thiol ligase activity"/>
    <property type="evidence" value="ECO:0007669"/>
    <property type="project" value="UniProtKB-ARBA"/>
</dbReference>
<proteinExistence type="predicted"/>
<dbReference type="PROSITE" id="PS00455">
    <property type="entry name" value="AMP_BINDING"/>
    <property type="match status" value="1"/>
</dbReference>
<organism evidence="3 4">
    <name type="scientific">Marilutibacter penaei</name>
    <dbReference type="NCBI Taxonomy" id="2759900"/>
    <lineage>
        <taxon>Bacteria</taxon>
        <taxon>Pseudomonadati</taxon>
        <taxon>Pseudomonadota</taxon>
        <taxon>Gammaproteobacteria</taxon>
        <taxon>Lysobacterales</taxon>
        <taxon>Lysobacteraceae</taxon>
        <taxon>Marilutibacter</taxon>
    </lineage>
</organism>
<keyword evidence="4" id="KW-1185">Reference proteome</keyword>
<protein>
    <submittedName>
        <fullName evidence="3">AMP-binding protein</fullName>
    </submittedName>
</protein>
<dbReference type="InterPro" id="IPR042099">
    <property type="entry name" value="ANL_N_sf"/>
</dbReference>
<feature type="domain" description="AMP-dependent synthetase/ligase" evidence="1">
    <location>
        <begin position="28"/>
        <end position="405"/>
    </location>
</feature>
<dbReference type="InterPro" id="IPR020845">
    <property type="entry name" value="AMP-binding_CS"/>
</dbReference>
<sequence length="548" mass="59877">MHKNATHWPPGLPPDMAIPETSIGYNLEVAATRYPGRTAIAYYGSEIRYDRLLDEVERLADHLQHACGVAKGDRVLLYMQNCPQFVIATYAILRIGGVVVPVNTMNLVQEVRHVAVDSSAKVALFSQELAPNMMPLLGHGIEHAVVACYRDYLAPDTDLPVPDAVSQAPIAVDGATPWTDALSGSMPVRPVDVAPDDLAFLVYTSGTTGAPKGCMHTHRSVLASAIGCREYCRLPKDQIALCALPMFHVTGLQTGVNAVIHDGSTMVVMTRWDRQCAAMLIERYRVTSWTAIPTMLFDFLAQPGLAERDLSSITLLSGGGAAMPKAVAERIQALWGIPYVEGYGLSETMATTHTNPVHRPKAQCLGIPVQNTDAVVVDPDTLAILPPGKVGEILIRGPQVFRGYWQHPEATAAAFVDIEGERFFRTGDLGYVDDEGYFFIVDRLKRMINASGYKVWPAEVESLMFAHPAIQEACVIGIRDPQRGEGVKLVAVLAEGQSTTEAEVIAWARAHMAAYKAPQVVEFVDRLPKSGTGKVQWRELQARERARE</sequence>
<feature type="domain" description="AMP-binding enzyme C-terminal" evidence="2">
    <location>
        <begin position="459"/>
        <end position="534"/>
    </location>
</feature>
<dbReference type="Gene3D" id="3.30.300.30">
    <property type="match status" value="1"/>
</dbReference>
<dbReference type="Pfam" id="PF13193">
    <property type="entry name" value="AMP-binding_C"/>
    <property type="match status" value="1"/>
</dbReference>
<dbReference type="Gene3D" id="3.40.50.12780">
    <property type="entry name" value="N-terminal domain of ligase-like"/>
    <property type="match status" value="1"/>
</dbReference>
<evidence type="ECO:0000259" key="1">
    <source>
        <dbReference type="Pfam" id="PF00501"/>
    </source>
</evidence>
<dbReference type="Pfam" id="PF00501">
    <property type="entry name" value="AMP-binding"/>
    <property type="match status" value="1"/>
</dbReference>
<dbReference type="PANTHER" id="PTHR43767:SF1">
    <property type="entry name" value="NONRIBOSOMAL PEPTIDE SYNTHASE PES1 (EUROFUNG)-RELATED"/>
    <property type="match status" value="1"/>
</dbReference>
<dbReference type="SUPFAM" id="SSF56801">
    <property type="entry name" value="Acetyl-CoA synthetase-like"/>
    <property type="match status" value="1"/>
</dbReference>
<accession>A0A7W3U139</accession>
<evidence type="ECO:0000313" key="3">
    <source>
        <dbReference type="EMBL" id="MBB1087021.1"/>
    </source>
</evidence>
<dbReference type="Proteomes" id="UP000552587">
    <property type="component" value="Unassembled WGS sequence"/>
</dbReference>
<dbReference type="NCBIfam" id="NF006181">
    <property type="entry name" value="PRK08314.1"/>
    <property type="match status" value="1"/>
</dbReference>
<comment type="caution">
    <text evidence="3">The sequence shown here is derived from an EMBL/GenBank/DDBJ whole genome shotgun (WGS) entry which is preliminary data.</text>
</comment>
<dbReference type="InterPro" id="IPR025110">
    <property type="entry name" value="AMP-bd_C"/>
</dbReference>
<dbReference type="RefSeq" id="WP_182667813.1">
    <property type="nucleotide sequence ID" value="NZ_JACHTE010000001.1"/>
</dbReference>